<feature type="region of interest" description="Disordered" evidence="1">
    <location>
        <begin position="48"/>
        <end position="85"/>
    </location>
</feature>
<organism evidence="2 3">
    <name type="scientific">Orbilia oligospora</name>
    <name type="common">Nematode-trapping fungus</name>
    <name type="synonym">Arthrobotrys oligospora</name>
    <dbReference type="NCBI Taxonomy" id="2813651"/>
    <lineage>
        <taxon>Eukaryota</taxon>
        <taxon>Fungi</taxon>
        <taxon>Dikarya</taxon>
        <taxon>Ascomycota</taxon>
        <taxon>Pezizomycotina</taxon>
        <taxon>Orbiliomycetes</taxon>
        <taxon>Orbiliales</taxon>
        <taxon>Orbiliaceae</taxon>
        <taxon>Orbilia</taxon>
    </lineage>
</organism>
<evidence type="ECO:0000313" key="3">
    <source>
        <dbReference type="Proteomes" id="UP000475325"/>
    </source>
</evidence>
<accession>A0A7C8JCL5</accession>
<proteinExistence type="predicted"/>
<dbReference type="Proteomes" id="UP000475325">
    <property type="component" value="Unassembled WGS sequence"/>
</dbReference>
<protein>
    <submittedName>
        <fullName evidence="2">Uncharacterized protein</fullName>
    </submittedName>
</protein>
<feature type="compositionally biased region" description="Polar residues" evidence="1">
    <location>
        <begin position="48"/>
        <end position="62"/>
    </location>
</feature>
<sequence length="85" mass="9443">MNWPIDLWGNDWMNGCVDRDAAGPTLRIIETDPTIFESQVPVEVSPKFVSNSWTTRPEASSETSRDPSEKTTSSASSNLNVKLED</sequence>
<dbReference type="EMBL" id="WIQW01000021">
    <property type="protein sequence ID" value="KAF3102302.1"/>
    <property type="molecule type" value="Genomic_DNA"/>
</dbReference>
<evidence type="ECO:0000313" key="2">
    <source>
        <dbReference type="EMBL" id="KAF3102302.1"/>
    </source>
</evidence>
<comment type="caution">
    <text evidence="2">The sequence shown here is derived from an EMBL/GenBank/DDBJ whole genome shotgun (WGS) entry which is preliminary data.</text>
</comment>
<feature type="compositionally biased region" description="Polar residues" evidence="1">
    <location>
        <begin position="70"/>
        <end position="85"/>
    </location>
</feature>
<dbReference type="AlphaFoldDB" id="A0A7C8JCL5"/>
<gene>
    <name evidence="2" type="ORF">TWF102_004518</name>
</gene>
<name>A0A7C8JCL5_ORBOL</name>
<evidence type="ECO:0000256" key="1">
    <source>
        <dbReference type="SAM" id="MobiDB-lite"/>
    </source>
</evidence>
<reference evidence="2 3" key="1">
    <citation type="submission" date="2019-06" db="EMBL/GenBank/DDBJ databases">
        <authorList>
            <person name="Palmer J.M."/>
        </authorList>
    </citation>
    <scope>NUCLEOTIDE SEQUENCE [LARGE SCALE GENOMIC DNA]</scope>
    <source>
        <strain evidence="2 3">TWF102</strain>
    </source>
</reference>